<reference evidence="1" key="2">
    <citation type="journal article" date="2022" name="New Phytol.">
        <title>Evolutionary transition to the ectomycorrhizal habit in the genomes of a hyperdiverse lineage of mushroom-forming fungi.</title>
        <authorList>
            <person name="Looney B."/>
            <person name="Miyauchi S."/>
            <person name="Morin E."/>
            <person name="Drula E."/>
            <person name="Courty P.E."/>
            <person name="Kohler A."/>
            <person name="Kuo A."/>
            <person name="LaButti K."/>
            <person name="Pangilinan J."/>
            <person name="Lipzen A."/>
            <person name="Riley R."/>
            <person name="Andreopoulos W."/>
            <person name="He G."/>
            <person name="Johnson J."/>
            <person name="Nolan M."/>
            <person name="Tritt A."/>
            <person name="Barry K.W."/>
            <person name="Grigoriev I.V."/>
            <person name="Nagy L.G."/>
            <person name="Hibbett D."/>
            <person name="Henrissat B."/>
            <person name="Matheny P.B."/>
            <person name="Labbe J."/>
            <person name="Martin F.M."/>
        </authorList>
    </citation>
    <scope>NUCLEOTIDE SEQUENCE</scope>
    <source>
        <strain evidence="1">FP105234-sp</strain>
    </source>
</reference>
<evidence type="ECO:0000313" key="2">
    <source>
        <dbReference type="Proteomes" id="UP000814033"/>
    </source>
</evidence>
<accession>A0ACB8RB33</accession>
<keyword evidence="2" id="KW-1185">Reference proteome</keyword>
<proteinExistence type="predicted"/>
<sequence length="136" mass="15579">MLCMLARLLPGLRPAVPPSRRCPKWQLAETPAPTGRSLHVRESFTDWRLSAFTRLIFSLATHRSIYGGLTGFVQCSCSMNSHERCDYPAPEQRKRSWYYVVRTRDSHVTRWDMLSLVVACCIPNAVGDCRRILPQV</sequence>
<dbReference type="Proteomes" id="UP000814033">
    <property type="component" value="Unassembled WGS sequence"/>
</dbReference>
<gene>
    <name evidence="1" type="ORF">FA95DRAFT_707541</name>
</gene>
<name>A0ACB8RB33_9AGAM</name>
<organism evidence="1 2">
    <name type="scientific">Auriscalpium vulgare</name>
    <dbReference type="NCBI Taxonomy" id="40419"/>
    <lineage>
        <taxon>Eukaryota</taxon>
        <taxon>Fungi</taxon>
        <taxon>Dikarya</taxon>
        <taxon>Basidiomycota</taxon>
        <taxon>Agaricomycotina</taxon>
        <taxon>Agaricomycetes</taxon>
        <taxon>Russulales</taxon>
        <taxon>Auriscalpiaceae</taxon>
        <taxon>Auriscalpium</taxon>
    </lineage>
</organism>
<evidence type="ECO:0000313" key="1">
    <source>
        <dbReference type="EMBL" id="KAI0041366.1"/>
    </source>
</evidence>
<reference evidence="1" key="1">
    <citation type="submission" date="2021-02" db="EMBL/GenBank/DDBJ databases">
        <authorList>
            <consortium name="DOE Joint Genome Institute"/>
            <person name="Ahrendt S."/>
            <person name="Looney B.P."/>
            <person name="Miyauchi S."/>
            <person name="Morin E."/>
            <person name="Drula E."/>
            <person name="Courty P.E."/>
            <person name="Chicoki N."/>
            <person name="Fauchery L."/>
            <person name="Kohler A."/>
            <person name="Kuo A."/>
            <person name="Labutti K."/>
            <person name="Pangilinan J."/>
            <person name="Lipzen A."/>
            <person name="Riley R."/>
            <person name="Andreopoulos W."/>
            <person name="He G."/>
            <person name="Johnson J."/>
            <person name="Barry K.W."/>
            <person name="Grigoriev I.V."/>
            <person name="Nagy L."/>
            <person name="Hibbett D."/>
            <person name="Henrissat B."/>
            <person name="Matheny P.B."/>
            <person name="Labbe J."/>
            <person name="Martin F."/>
        </authorList>
    </citation>
    <scope>NUCLEOTIDE SEQUENCE</scope>
    <source>
        <strain evidence="1">FP105234-sp</strain>
    </source>
</reference>
<comment type="caution">
    <text evidence="1">The sequence shown here is derived from an EMBL/GenBank/DDBJ whole genome shotgun (WGS) entry which is preliminary data.</text>
</comment>
<protein>
    <submittedName>
        <fullName evidence="1">Uncharacterized protein</fullName>
    </submittedName>
</protein>
<dbReference type="EMBL" id="MU276127">
    <property type="protein sequence ID" value="KAI0041366.1"/>
    <property type="molecule type" value="Genomic_DNA"/>
</dbReference>